<sequence>MSEATNQYESMARRFMRLTDTQRSAVYARMREEGLAMGQFPILPREVPPQASALSYAQMRQWFLWQMEPQGSAYHITGGFVMQGALDEGALQAAWRDVVARHEVLRTVFRADAQGHVAQCVLASADFAVASIDLTSLPSGQRLVRAEQEARKVCEAPFDLGAGSLLRVLLLRVDAQEHRLVVAMHHIVSDGWSLGVLVEEFAGCYRRHAAASGERPTELAVLPIQYADYAQWQRQWMEAGEKQRQLDYWRGCLGTDHPVLQLPTDRPRRADGRYRAARHAWAPEATLAADLRAAGQAHGASLFMVLLAGFQVLLHRWSGLGDIRVGVPVANRGRVETEGLVGLFVNTQVLRLPLHGRMPLGEALEAARDAALGAQAHQDLPFDQLVEALQPERSLSAPPLFQVMFNHLQQDHRALDGLPGLRLARWELGGQTAQFELTLSAIEDGEGRLRLEFHYASDLFDAQTVERMAAHYEAVLRALAREPGQCVGDIPLLGAEESRQLRTWGEPPRAQAQAEPVHRQFERRARSQPEATAVEIGDRRLAYVELDRRANHLAHRLAAMGMGPERRVGIAMERSLDMVVGLMAILKTGAAFVPLDPQYPAERLAHMAGDSGMALLLAQPALQARIPLPPGVPCLAWEDTGEERDAPPAVSVHAHYAAYVIYTSGSTGLPKGVLVEHGPFAAHCADTAVLYEMGPGSRELHFLSFAFDGAHERLFTALSCGAALVLRDEGLWTAEQTLDTLRGRGITHAGFPPAYLVQLADWARSTGQRPAMHLISFGGEAMPREGFEAVREHLGPRLLINGYGPTEAVVTPMLWKVEAQTSFAEAYAPIGQPMPGRTAYVLDAHLQPVPRHVPGELYLGGAGLARGYLARSGLTAERFVADPFGPPGGRLYRTGDWVRWREDGQIEYLGRIDHQVKVRGFRIELGEIEAALMAAPGVRHAVVVAREQARGGRRLVAYAAPREGADLTVEALREQVARLLPDYMVPALFMVLPALPLSANGKVDRKALPEPAEPTGAASGGAPQGPREEALEAVWSEVLGRPGVGRDENFFELGGDSILSLQIVARLRLAGWRATPRQLFERQTIAQLAGVLQALPAASAAAGEAQGEVELLPFQRDFFAMPMPVRQHWNQSVLLRSALPLDARALRDALRAVARHHGALRQGFSAQGPRGWVRRHEEIAGAQWDEMLWERAADGPAQLSVLCEQAQCSLDLEQGPLLRAMAVTLPGGDARLLLVAHHLIVDGVSWRILLDDLEQAYRQCRAGVPVSLPPASSGPGEWAGVLRRYGQEHPEEVAYWRALADCPAQLPCERADGPCTVAHRQTVAIRLDRAATQAFLTQAPAAYRTQANDLLLTALGRALCRWSGHDRILVDVEGHGREELDPGVDLSRTVGWFTSLFPVALEPLGAPEDAVRRVKESLRAVPRKGVGYGALRHFGTQEQRQALQGLPRAHLVFNYLGQFDGRPGDALGWSLAPEPAGPEVDGGAPLLHEFTVNGRVLGSELSVEVGFSAARHDAATVRRWMQDFESELRALIAHCTQAPRGATPSDFPLAGLDQARLDGLGLDLARVEDLYPLSPLQAGLVFQCLLDPGSAAYTNQLRVDFEDLDTERLRAAWASVFERNEVLRSGVLAASQRPLQWVERALALPWRDMDARGAGDLGARLDACAGEELARGFDLAAPPLTRFVLVRTGERSHHFIWTLHHVLLDGWSTSQLLAEVLRHYGGAPQPAPSGRYGDYIQWLQSRDAAADEAYWRDALRGLQEPTRLIDALPAGRAGGENPVEPGRALRTFDAAGTQRLQAFAQRERVTLNTLVQAAWALLLQRHTGQETVVFGTTVAGRPAELPGVERMVGLFINTLPMACTPEPGAQVGDWLRSLQDQALRAREHEHTPLYDVQRWAGAEGGAGLFDTLLVFENYPVDAALGGALPGGLQARVAAQQEETHYPVTVLAMLEPVLTLQVRHDPARLSRQQAEALATHLVRLLESLSSGGSVAVGEVEMLGQAERQDLWKWSVNDERLQGSGLVHRRFEACAQRHADAPALVYGDESLTYGQLNERANRLAHRLRERGVGPDVLVGVLLPRSVELVVALLGVMKAGGAYVPLDPELPTERLAYMVGDCAPALVLASEATRDCLPEGQEVPVLELPLQGDAEVGDAGDPQVELHGESLAYVIYTSGSTGRPKGAGNRHGALANRIEWMQQAYGLGAGDTVLQKTPFGFDVS</sequence>
<evidence type="ECO:0000256" key="3">
    <source>
        <dbReference type="ARBA" id="ARBA00022450"/>
    </source>
</evidence>
<dbReference type="EMBL" id="QLTA01000096">
    <property type="protein sequence ID" value="RAR71437.1"/>
    <property type="molecule type" value="Genomic_DNA"/>
</dbReference>
<dbReference type="CDD" id="cd19531">
    <property type="entry name" value="LCL_NRPS-like"/>
    <property type="match status" value="1"/>
</dbReference>
<keyword evidence="8" id="KW-1185">Reference proteome</keyword>
<dbReference type="Pfam" id="PF13193">
    <property type="entry name" value="AMP-binding_C"/>
    <property type="match status" value="1"/>
</dbReference>
<dbReference type="NCBIfam" id="TIGR01720">
    <property type="entry name" value="NRPS-para261"/>
    <property type="match status" value="1"/>
</dbReference>
<reference evidence="7 8" key="1">
    <citation type="submission" date="2018-06" db="EMBL/GenBank/DDBJ databases">
        <title>Genomic Encyclopedia of Archaeal and Bacterial Type Strains, Phase II (KMG-II): from individual species to whole genera.</title>
        <authorList>
            <person name="Goeker M."/>
        </authorList>
    </citation>
    <scope>NUCLEOTIDE SEQUENCE [LARGE SCALE GENOMIC DNA]</scope>
    <source>
        <strain evidence="7 8">CFPB 3232</strain>
    </source>
</reference>
<dbReference type="FunFam" id="3.40.50.980:FF:000001">
    <property type="entry name" value="Non-ribosomal peptide synthetase"/>
    <property type="match status" value="2"/>
</dbReference>
<dbReference type="Pfam" id="PF00668">
    <property type="entry name" value="Condensation"/>
    <property type="match status" value="3"/>
</dbReference>
<feature type="region of interest" description="Disordered" evidence="5">
    <location>
        <begin position="1006"/>
        <end position="1026"/>
    </location>
</feature>
<dbReference type="GO" id="GO:0044550">
    <property type="term" value="P:secondary metabolite biosynthetic process"/>
    <property type="evidence" value="ECO:0007669"/>
    <property type="project" value="UniProtKB-ARBA"/>
</dbReference>
<dbReference type="SUPFAM" id="SSF56801">
    <property type="entry name" value="Acetyl-CoA synthetase-like"/>
    <property type="match status" value="2"/>
</dbReference>
<dbReference type="SUPFAM" id="SSF52777">
    <property type="entry name" value="CoA-dependent acyltransferases"/>
    <property type="match status" value="6"/>
</dbReference>
<dbReference type="InterPro" id="IPR023213">
    <property type="entry name" value="CAT-like_dom_sf"/>
</dbReference>
<name>A0A328YLE7_9BURK</name>
<dbReference type="FunFam" id="3.30.300.30:FF:000010">
    <property type="entry name" value="Enterobactin synthetase component F"/>
    <property type="match status" value="1"/>
</dbReference>
<dbReference type="InterPro" id="IPR045851">
    <property type="entry name" value="AMP-bd_C_sf"/>
</dbReference>
<accession>A0A328YLE7</accession>
<dbReference type="InterPro" id="IPR001242">
    <property type="entry name" value="Condensation_dom"/>
</dbReference>
<evidence type="ECO:0000256" key="1">
    <source>
        <dbReference type="ARBA" id="ARBA00001957"/>
    </source>
</evidence>
<evidence type="ECO:0000313" key="8">
    <source>
        <dbReference type="Proteomes" id="UP000248856"/>
    </source>
</evidence>
<comment type="similarity">
    <text evidence="2">Belongs to the ATP-dependent AMP-binding enzyme family.</text>
</comment>
<dbReference type="InterPro" id="IPR000873">
    <property type="entry name" value="AMP-dep_synth/lig_dom"/>
</dbReference>
<dbReference type="RefSeq" id="WP_245951821.1">
    <property type="nucleotide sequence ID" value="NZ_QLTA01000096.1"/>
</dbReference>
<protein>
    <submittedName>
        <fullName evidence="7">Non-ribosomal peptide synthase protein (TIGR01720 family)/amino acid adenylation domain-containing protein</fullName>
    </submittedName>
</protein>
<feature type="domain" description="Carrier" evidence="6">
    <location>
        <begin position="1022"/>
        <end position="1096"/>
    </location>
</feature>
<dbReference type="Proteomes" id="UP000248856">
    <property type="component" value="Unassembled WGS sequence"/>
</dbReference>
<gene>
    <name evidence="7" type="ORF">AX018_10962</name>
</gene>
<dbReference type="Gene3D" id="3.30.559.30">
    <property type="entry name" value="Nonribosomal peptide synthetase, condensation domain"/>
    <property type="match status" value="3"/>
</dbReference>
<dbReference type="PANTHER" id="PTHR45398">
    <property type="match status" value="1"/>
</dbReference>
<dbReference type="SMART" id="SM00823">
    <property type="entry name" value="PKS_PP"/>
    <property type="match status" value="1"/>
</dbReference>
<dbReference type="CDD" id="cd19543">
    <property type="entry name" value="DCL_NRPS"/>
    <property type="match status" value="1"/>
</dbReference>
<dbReference type="GO" id="GO:0031177">
    <property type="term" value="F:phosphopantetheine binding"/>
    <property type="evidence" value="ECO:0007669"/>
    <property type="project" value="InterPro"/>
</dbReference>
<dbReference type="FunFam" id="2.30.38.10:FF:000001">
    <property type="entry name" value="Non-ribosomal peptide synthetase PvdI"/>
    <property type="match status" value="1"/>
</dbReference>
<dbReference type="PANTHER" id="PTHR45398:SF1">
    <property type="entry name" value="ENZYME, PUTATIVE (JCVI)-RELATED"/>
    <property type="match status" value="1"/>
</dbReference>
<dbReference type="FunFam" id="1.10.1200.10:FF:000005">
    <property type="entry name" value="Nonribosomal peptide synthetase 1"/>
    <property type="match status" value="1"/>
</dbReference>
<dbReference type="Gene3D" id="1.10.1200.10">
    <property type="entry name" value="ACP-like"/>
    <property type="match status" value="1"/>
</dbReference>
<dbReference type="Pfam" id="PF00501">
    <property type="entry name" value="AMP-binding"/>
    <property type="match status" value="2"/>
</dbReference>
<dbReference type="PROSITE" id="PS00455">
    <property type="entry name" value="AMP_BINDING"/>
    <property type="match status" value="2"/>
</dbReference>
<evidence type="ECO:0000256" key="2">
    <source>
        <dbReference type="ARBA" id="ARBA00006432"/>
    </source>
</evidence>
<feature type="non-terminal residue" evidence="7">
    <location>
        <position position="2217"/>
    </location>
</feature>
<dbReference type="InterPro" id="IPR010060">
    <property type="entry name" value="NRPS_synth"/>
</dbReference>
<dbReference type="Gene3D" id="3.40.50.980">
    <property type="match status" value="4"/>
</dbReference>
<dbReference type="InterPro" id="IPR020845">
    <property type="entry name" value="AMP-binding_CS"/>
</dbReference>
<comment type="caution">
    <text evidence="7">The sequence shown here is derived from an EMBL/GenBank/DDBJ whole genome shotgun (WGS) entry which is preliminary data.</text>
</comment>
<dbReference type="InterPro" id="IPR036736">
    <property type="entry name" value="ACP-like_sf"/>
</dbReference>
<dbReference type="InterPro" id="IPR006162">
    <property type="entry name" value="Ppantetheine_attach_site"/>
</dbReference>
<comment type="cofactor">
    <cofactor evidence="1">
        <name>pantetheine 4'-phosphate</name>
        <dbReference type="ChEBI" id="CHEBI:47942"/>
    </cofactor>
</comment>
<dbReference type="CDD" id="cd17649">
    <property type="entry name" value="A_NRPS_PvdJ-like"/>
    <property type="match status" value="1"/>
</dbReference>
<dbReference type="GO" id="GO:0043041">
    <property type="term" value="P:amino acid activation for nonribosomal peptide biosynthetic process"/>
    <property type="evidence" value="ECO:0007669"/>
    <property type="project" value="UniProtKB-ARBA"/>
</dbReference>
<dbReference type="PROSITE" id="PS00012">
    <property type="entry name" value="PHOSPHOPANTETHEINE"/>
    <property type="match status" value="1"/>
</dbReference>
<dbReference type="GO" id="GO:0003824">
    <property type="term" value="F:catalytic activity"/>
    <property type="evidence" value="ECO:0007669"/>
    <property type="project" value="InterPro"/>
</dbReference>
<dbReference type="InterPro" id="IPR010071">
    <property type="entry name" value="AA_adenyl_dom"/>
</dbReference>
<evidence type="ECO:0000256" key="4">
    <source>
        <dbReference type="ARBA" id="ARBA00022553"/>
    </source>
</evidence>
<dbReference type="InterPro" id="IPR009081">
    <property type="entry name" value="PP-bd_ACP"/>
</dbReference>
<dbReference type="CDD" id="cd19534">
    <property type="entry name" value="E_NRPS"/>
    <property type="match status" value="1"/>
</dbReference>
<dbReference type="Gene3D" id="3.30.300.30">
    <property type="match status" value="1"/>
</dbReference>
<dbReference type="NCBIfam" id="TIGR01733">
    <property type="entry name" value="AA-adenyl-dom"/>
    <property type="match status" value="1"/>
</dbReference>
<dbReference type="PROSITE" id="PS50075">
    <property type="entry name" value="CARRIER"/>
    <property type="match status" value="1"/>
</dbReference>
<evidence type="ECO:0000259" key="6">
    <source>
        <dbReference type="PROSITE" id="PS50075"/>
    </source>
</evidence>
<proteinExistence type="inferred from homology"/>
<dbReference type="InterPro" id="IPR020806">
    <property type="entry name" value="PKS_PP-bd"/>
</dbReference>
<evidence type="ECO:0000256" key="5">
    <source>
        <dbReference type="SAM" id="MobiDB-lite"/>
    </source>
</evidence>
<dbReference type="SUPFAM" id="SSF47336">
    <property type="entry name" value="ACP-like"/>
    <property type="match status" value="1"/>
</dbReference>
<evidence type="ECO:0000313" key="7">
    <source>
        <dbReference type="EMBL" id="RAR71437.1"/>
    </source>
</evidence>
<keyword evidence="4" id="KW-0597">Phosphoprotein</keyword>
<dbReference type="Pfam" id="PF00550">
    <property type="entry name" value="PP-binding"/>
    <property type="match status" value="1"/>
</dbReference>
<dbReference type="Gene3D" id="3.30.559.10">
    <property type="entry name" value="Chloramphenicol acetyltransferase-like domain"/>
    <property type="match status" value="3"/>
</dbReference>
<dbReference type="InterPro" id="IPR025110">
    <property type="entry name" value="AMP-bd_C"/>
</dbReference>
<keyword evidence="3" id="KW-0596">Phosphopantetheine</keyword>
<organism evidence="7 8">
    <name type="scientific">Paracidovorax anthurii</name>
    <dbReference type="NCBI Taxonomy" id="78229"/>
    <lineage>
        <taxon>Bacteria</taxon>
        <taxon>Pseudomonadati</taxon>
        <taxon>Pseudomonadota</taxon>
        <taxon>Betaproteobacteria</taxon>
        <taxon>Burkholderiales</taxon>
        <taxon>Comamonadaceae</taxon>
        <taxon>Paracidovorax</taxon>
    </lineage>
</organism>
<dbReference type="FunFam" id="3.40.50.12780:FF:000012">
    <property type="entry name" value="Non-ribosomal peptide synthetase"/>
    <property type="match status" value="1"/>
</dbReference>
<dbReference type="Gene3D" id="2.30.38.10">
    <property type="entry name" value="Luciferase, Domain 3"/>
    <property type="match status" value="1"/>
</dbReference>